<keyword evidence="2" id="KW-1185">Reference proteome</keyword>
<evidence type="ECO:0000313" key="1">
    <source>
        <dbReference type="EMBL" id="KAL0930294.1"/>
    </source>
</evidence>
<reference evidence="1 2" key="1">
    <citation type="journal article" date="2020" name="Phytopathology">
        <title>Genome Sequence Resources of Colletotrichum truncatum, C. plurivorum, C. musicola, and C. sojae: Four Species Pathogenic to Soybean (Glycine max).</title>
        <authorList>
            <person name="Rogerio F."/>
            <person name="Boufleur T.R."/>
            <person name="Ciampi-Guillardi M."/>
            <person name="Sukno S.A."/>
            <person name="Thon M.R."/>
            <person name="Massola Junior N.S."/>
            <person name="Baroncelli R."/>
        </authorList>
    </citation>
    <scope>NUCLEOTIDE SEQUENCE [LARGE SCALE GENOMIC DNA]</scope>
    <source>
        <strain evidence="1 2">CMES1059</strain>
    </source>
</reference>
<gene>
    <name evidence="1" type="ORF">CTRU02_214369</name>
</gene>
<protein>
    <submittedName>
        <fullName evidence="1">Uncharacterized protein</fullName>
    </submittedName>
</protein>
<sequence length="139" mass="16103">MRVHKGTAVNAAWSPLLDVVEVICTFESDGRVFYGVVTEIPHPFVWDWLDYRQVLWVFDDGDCVKVWQECVDRPRLSNPAWTSCLHSIVGCYETDGGYVLYAVKWDGYACPTWEAEEDMSRYVDLLAEHDQTCKCRQRS</sequence>
<organism evidence="1 2">
    <name type="scientific">Colletotrichum truncatum</name>
    <name type="common">Anthracnose fungus</name>
    <name type="synonym">Colletotrichum capsici</name>
    <dbReference type="NCBI Taxonomy" id="5467"/>
    <lineage>
        <taxon>Eukaryota</taxon>
        <taxon>Fungi</taxon>
        <taxon>Dikarya</taxon>
        <taxon>Ascomycota</taxon>
        <taxon>Pezizomycotina</taxon>
        <taxon>Sordariomycetes</taxon>
        <taxon>Hypocreomycetidae</taxon>
        <taxon>Glomerellales</taxon>
        <taxon>Glomerellaceae</taxon>
        <taxon>Colletotrichum</taxon>
        <taxon>Colletotrichum truncatum species complex</taxon>
    </lineage>
</organism>
<name>A0ACC3YEK1_COLTU</name>
<accession>A0ACC3YEK1</accession>
<dbReference type="EMBL" id="VUJX02000011">
    <property type="protein sequence ID" value="KAL0930294.1"/>
    <property type="molecule type" value="Genomic_DNA"/>
</dbReference>
<comment type="caution">
    <text evidence="1">The sequence shown here is derived from an EMBL/GenBank/DDBJ whole genome shotgun (WGS) entry which is preliminary data.</text>
</comment>
<evidence type="ECO:0000313" key="2">
    <source>
        <dbReference type="Proteomes" id="UP000805649"/>
    </source>
</evidence>
<dbReference type="Proteomes" id="UP000805649">
    <property type="component" value="Unassembled WGS sequence"/>
</dbReference>
<proteinExistence type="predicted"/>